<feature type="non-terminal residue" evidence="2">
    <location>
        <position position="165"/>
    </location>
</feature>
<protein>
    <submittedName>
        <fullName evidence="2">Preprotein translocase SecA subunit</fullName>
    </submittedName>
</protein>
<feature type="region of interest" description="Disordered" evidence="1">
    <location>
        <begin position="42"/>
        <end position="105"/>
    </location>
</feature>
<reference evidence="2" key="1">
    <citation type="submission" date="2010-11" db="EMBL/GenBank/DDBJ databases">
        <title>N-linked Glycosylation Genes Found in Metagenome from Hydrothermal Vent Environment.</title>
        <authorList>
            <person name="Xie W."/>
            <person name="Wu S."/>
            <person name="Chen S."/>
            <person name="Xu A."/>
        </authorList>
    </citation>
    <scope>NUCLEOTIDE SEQUENCE</scope>
</reference>
<feature type="compositionally biased region" description="Basic and acidic residues" evidence="1">
    <location>
        <begin position="90"/>
        <end position="100"/>
    </location>
</feature>
<name>K7N9Z4_9ZZZZ</name>
<evidence type="ECO:0000256" key="1">
    <source>
        <dbReference type="SAM" id="MobiDB-lite"/>
    </source>
</evidence>
<sequence length="165" mass="18180">MMGASRDRSQRLCAAGRRAIGWQGRTMAGSLTNDRPLVKHHAYTVPRWPPGPVTGRSAWGAEPSQGRKSASRSATPGSPRATRARGGRPPGDRPGTDARTPHRQPRTCCRAWWLHECSARIPRGTDRPRPGPTPLGRDLASRVRVQQTCRVRGRVCSPRGRSPRR</sequence>
<evidence type="ECO:0000313" key="2">
    <source>
        <dbReference type="EMBL" id="ADT71697.1"/>
    </source>
</evidence>
<proteinExistence type="predicted"/>
<dbReference type="EMBL" id="HQ629620">
    <property type="protein sequence ID" value="ADT71697.1"/>
    <property type="molecule type" value="Genomic_DNA"/>
</dbReference>
<organism evidence="2">
    <name type="scientific">uncultured organism</name>
    <dbReference type="NCBI Taxonomy" id="155900"/>
    <lineage>
        <taxon>unclassified sequences</taxon>
        <taxon>environmental samples</taxon>
    </lineage>
</organism>
<feature type="region of interest" description="Disordered" evidence="1">
    <location>
        <begin position="121"/>
        <end position="145"/>
    </location>
</feature>
<dbReference type="AlphaFoldDB" id="K7N9Z4"/>
<accession>K7N9Z4</accession>
<feature type="compositionally biased region" description="Polar residues" evidence="1">
    <location>
        <begin position="66"/>
        <end position="75"/>
    </location>
</feature>